<evidence type="ECO:0000256" key="5">
    <source>
        <dbReference type="ARBA" id="ARBA00022692"/>
    </source>
</evidence>
<evidence type="ECO:0000256" key="2">
    <source>
        <dbReference type="ARBA" id="ARBA00007613"/>
    </source>
</evidence>
<dbReference type="SUPFAM" id="SSF56954">
    <property type="entry name" value="Outer membrane efflux proteins (OEP)"/>
    <property type="match status" value="1"/>
</dbReference>
<keyword evidence="7" id="KW-0998">Cell outer membrane</keyword>
<dbReference type="EMBL" id="PPED02000001">
    <property type="protein sequence ID" value="PWN71951.1"/>
    <property type="molecule type" value="Genomic_DNA"/>
</dbReference>
<dbReference type="InterPro" id="IPR051906">
    <property type="entry name" value="TolC-like"/>
</dbReference>
<protein>
    <submittedName>
        <fullName evidence="9">TolC family protein</fullName>
    </submittedName>
</protein>
<dbReference type="Gene3D" id="1.20.1600.10">
    <property type="entry name" value="Outer membrane efflux proteins (OEP)"/>
    <property type="match status" value="1"/>
</dbReference>
<comment type="similarity">
    <text evidence="2">Belongs to the outer membrane factor (OMF) (TC 1.B.17) family.</text>
</comment>
<dbReference type="PANTHER" id="PTHR30026:SF20">
    <property type="entry name" value="OUTER MEMBRANE PROTEIN TOLC"/>
    <property type="match status" value="1"/>
</dbReference>
<feature type="coiled-coil region" evidence="8">
    <location>
        <begin position="121"/>
        <end position="148"/>
    </location>
</feature>
<comment type="caution">
    <text evidence="9">The sequence shown here is derived from an EMBL/GenBank/DDBJ whole genome shotgun (WGS) entry which is preliminary data.</text>
</comment>
<dbReference type="InterPro" id="IPR003423">
    <property type="entry name" value="OMP_efflux"/>
</dbReference>
<keyword evidence="3" id="KW-0813">Transport</keyword>
<name>A0A316XDL8_9FLAO</name>
<keyword evidence="10" id="KW-1185">Reference proteome</keyword>
<sequence>MRHHKLLIVLSTTVFFIPWQIKAQISDSVQILSLEKIWQISESHNRQLKVSDLHRRESRLSILEAKDKLLPELSVGGDFKLNSKFLIYDNGLFSSPQDVPVSRYGYGTGYNLNLIIYNGGKERRNIKIKEEEETIQQYEFELQKNNVKYNASVAYCDLYKFLQFSEFVSTEIASEKKQLTLIENLNKNGIVMKSDVLRTSVKLSQLELSLSDIKKKIEVTRQKLNVLMGRDGEEYFEISYQNIFEPNSIREADYKRYLEIALGQSPQYKIVSRYITLSEMNVKQAQANVLPKISLYSVYNYTYPQVTFYPYSNDLWGFGQTGIKVQFSIDNLYKSKHTVAHARNLFEQQKENVGIKKDEISMQVKEAYLQQQQALESVEMAEKNIIKTTETVRVIRNSYLSQESLLTDLLDAENVLLEAKFNLTTAQVNAKLSHIRLLAIVGIL</sequence>
<dbReference type="GO" id="GO:0015288">
    <property type="term" value="F:porin activity"/>
    <property type="evidence" value="ECO:0007669"/>
    <property type="project" value="TreeGrafter"/>
</dbReference>
<evidence type="ECO:0000256" key="3">
    <source>
        <dbReference type="ARBA" id="ARBA00022448"/>
    </source>
</evidence>
<proteinExistence type="inferred from homology"/>
<evidence type="ECO:0000256" key="8">
    <source>
        <dbReference type="SAM" id="Coils"/>
    </source>
</evidence>
<comment type="subcellular location">
    <subcellularLocation>
        <location evidence="1">Cell outer membrane</location>
    </subcellularLocation>
</comment>
<dbReference type="RefSeq" id="WP_109710832.1">
    <property type="nucleotide sequence ID" value="NZ_PPED02000001.1"/>
</dbReference>
<evidence type="ECO:0000313" key="9">
    <source>
        <dbReference type="EMBL" id="PWN71951.1"/>
    </source>
</evidence>
<gene>
    <name evidence="9" type="ORF">C1631_004870</name>
</gene>
<evidence type="ECO:0000313" key="10">
    <source>
        <dbReference type="Proteomes" id="UP000236594"/>
    </source>
</evidence>
<keyword evidence="4" id="KW-1134">Transmembrane beta strand</keyword>
<dbReference type="AlphaFoldDB" id="A0A316XDL8"/>
<dbReference type="Proteomes" id="UP000236594">
    <property type="component" value="Unassembled WGS sequence"/>
</dbReference>
<dbReference type="OrthoDB" id="1271612at2"/>
<evidence type="ECO:0000256" key="7">
    <source>
        <dbReference type="ARBA" id="ARBA00023237"/>
    </source>
</evidence>
<dbReference type="PANTHER" id="PTHR30026">
    <property type="entry name" value="OUTER MEMBRANE PROTEIN TOLC"/>
    <property type="match status" value="1"/>
</dbReference>
<dbReference type="Pfam" id="PF02321">
    <property type="entry name" value="OEP"/>
    <property type="match status" value="2"/>
</dbReference>
<dbReference type="GO" id="GO:0009279">
    <property type="term" value="C:cell outer membrane"/>
    <property type="evidence" value="ECO:0007669"/>
    <property type="project" value="UniProtKB-SubCell"/>
</dbReference>
<evidence type="ECO:0000256" key="4">
    <source>
        <dbReference type="ARBA" id="ARBA00022452"/>
    </source>
</evidence>
<keyword evidence="5" id="KW-0812">Transmembrane</keyword>
<dbReference type="GO" id="GO:1990281">
    <property type="term" value="C:efflux pump complex"/>
    <property type="evidence" value="ECO:0007669"/>
    <property type="project" value="TreeGrafter"/>
</dbReference>
<keyword evidence="8" id="KW-0175">Coiled coil</keyword>
<evidence type="ECO:0000256" key="1">
    <source>
        <dbReference type="ARBA" id="ARBA00004442"/>
    </source>
</evidence>
<keyword evidence="6" id="KW-0472">Membrane</keyword>
<evidence type="ECO:0000256" key="6">
    <source>
        <dbReference type="ARBA" id="ARBA00023136"/>
    </source>
</evidence>
<accession>A0A316XDL8</accession>
<dbReference type="GO" id="GO:0015562">
    <property type="term" value="F:efflux transmembrane transporter activity"/>
    <property type="evidence" value="ECO:0007669"/>
    <property type="project" value="InterPro"/>
</dbReference>
<organism evidence="9 10">
    <name type="scientific">Chryseobacterium phosphatilyticum</name>
    <dbReference type="NCBI Taxonomy" id="475075"/>
    <lineage>
        <taxon>Bacteria</taxon>
        <taxon>Pseudomonadati</taxon>
        <taxon>Bacteroidota</taxon>
        <taxon>Flavobacteriia</taxon>
        <taxon>Flavobacteriales</taxon>
        <taxon>Weeksellaceae</taxon>
        <taxon>Chryseobacterium group</taxon>
        <taxon>Chryseobacterium</taxon>
    </lineage>
</organism>
<reference evidence="9 10" key="1">
    <citation type="submission" date="2018-04" db="EMBL/GenBank/DDBJ databases">
        <title>Draft Genome Sequence of Phosphate-Solubilizing Chryseobacterium sp. ISE14 that is a Biocontrol and Plant Growth-Promoting Rhizobacterium Isolated from Cucumber.</title>
        <authorList>
            <person name="Jeong J.-J."/>
            <person name="Sang M.K."/>
            <person name="Choi I.-G."/>
            <person name="Kim K.D."/>
        </authorList>
    </citation>
    <scope>NUCLEOTIDE SEQUENCE [LARGE SCALE GENOMIC DNA]</scope>
    <source>
        <strain evidence="9 10">ISE14</strain>
    </source>
</reference>